<comment type="caution">
    <text evidence="2">The sequence shown here is derived from an EMBL/GenBank/DDBJ whole genome shotgun (WGS) entry which is preliminary data.</text>
</comment>
<dbReference type="Proteomes" id="UP001187343">
    <property type="component" value="Unassembled WGS sequence"/>
</dbReference>
<protein>
    <recommendedName>
        <fullName evidence="4">Secreted protein</fullName>
    </recommendedName>
</protein>
<organism evidence="2 3">
    <name type="scientific">Cirrhinus molitorella</name>
    <name type="common">mud carp</name>
    <dbReference type="NCBI Taxonomy" id="172907"/>
    <lineage>
        <taxon>Eukaryota</taxon>
        <taxon>Metazoa</taxon>
        <taxon>Chordata</taxon>
        <taxon>Craniata</taxon>
        <taxon>Vertebrata</taxon>
        <taxon>Euteleostomi</taxon>
        <taxon>Actinopterygii</taxon>
        <taxon>Neopterygii</taxon>
        <taxon>Teleostei</taxon>
        <taxon>Ostariophysi</taxon>
        <taxon>Cypriniformes</taxon>
        <taxon>Cyprinidae</taxon>
        <taxon>Labeoninae</taxon>
        <taxon>Labeonini</taxon>
        <taxon>Cirrhinus</taxon>
    </lineage>
</organism>
<gene>
    <name evidence="2" type="ORF">Q8A67_005656</name>
</gene>
<dbReference type="AlphaFoldDB" id="A0AA88U2C7"/>
<accession>A0AA88U2C7</accession>
<evidence type="ECO:0000313" key="2">
    <source>
        <dbReference type="EMBL" id="KAK2906671.1"/>
    </source>
</evidence>
<evidence type="ECO:0008006" key="4">
    <source>
        <dbReference type="Google" id="ProtNLM"/>
    </source>
</evidence>
<dbReference type="EMBL" id="JAUYZG010000005">
    <property type="protein sequence ID" value="KAK2906671.1"/>
    <property type="molecule type" value="Genomic_DNA"/>
</dbReference>
<proteinExistence type="predicted"/>
<feature type="chain" id="PRO_5041637021" description="Secreted protein" evidence="1">
    <location>
        <begin position="20"/>
        <end position="75"/>
    </location>
</feature>
<reference evidence="2" key="1">
    <citation type="submission" date="2023-08" db="EMBL/GenBank/DDBJ databases">
        <title>Chromosome-level Genome Assembly of mud carp (Cirrhinus molitorella).</title>
        <authorList>
            <person name="Liu H."/>
        </authorList>
    </citation>
    <scope>NUCLEOTIDE SEQUENCE</scope>
    <source>
        <strain evidence="2">Prfri</strain>
        <tissue evidence="2">Muscle</tissue>
    </source>
</reference>
<feature type="signal peptide" evidence="1">
    <location>
        <begin position="1"/>
        <end position="19"/>
    </location>
</feature>
<sequence>MFVFFGFSCLCFWHLNVLADTDAVKKNKKTDPEDTVQTRSQTREEEITYADPIFYKRNVQKSEDEVVYAGVVTRR</sequence>
<name>A0AA88U2C7_9TELE</name>
<keyword evidence="1" id="KW-0732">Signal</keyword>
<evidence type="ECO:0000313" key="3">
    <source>
        <dbReference type="Proteomes" id="UP001187343"/>
    </source>
</evidence>
<evidence type="ECO:0000256" key="1">
    <source>
        <dbReference type="SAM" id="SignalP"/>
    </source>
</evidence>
<keyword evidence="3" id="KW-1185">Reference proteome</keyword>